<organism evidence="1 2">
    <name type="scientific">Mycena albidolilacea</name>
    <dbReference type="NCBI Taxonomy" id="1033008"/>
    <lineage>
        <taxon>Eukaryota</taxon>
        <taxon>Fungi</taxon>
        <taxon>Dikarya</taxon>
        <taxon>Basidiomycota</taxon>
        <taxon>Agaricomycotina</taxon>
        <taxon>Agaricomycetes</taxon>
        <taxon>Agaricomycetidae</taxon>
        <taxon>Agaricales</taxon>
        <taxon>Marasmiineae</taxon>
        <taxon>Mycenaceae</taxon>
        <taxon>Mycena</taxon>
    </lineage>
</organism>
<dbReference type="InterPro" id="IPR053216">
    <property type="entry name" value="Appressorial_penetr-assoc"/>
</dbReference>
<comment type="caution">
    <text evidence="1">The sequence shown here is derived from an EMBL/GenBank/DDBJ whole genome shotgun (WGS) entry which is preliminary data.</text>
</comment>
<dbReference type="EMBL" id="JARIHO010000105">
    <property type="protein sequence ID" value="KAJ7303547.1"/>
    <property type="molecule type" value="Genomic_DNA"/>
</dbReference>
<evidence type="ECO:0000313" key="2">
    <source>
        <dbReference type="Proteomes" id="UP001218218"/>
    </source>
</evidence>
<sequence length="225" mass="23491">MRRQADAHGLQSSLKLDRALVQTNTDGQTPPIAPGQSPAMLSQNNFINFCALGLPQRPITNGLQNTAGSCNPIVAGEIPAVTKMPSTKFQSPTNGATITASTSFTVSVGAKNMQLGIFTNAASTYYANPQVLNAAGLIQGHMHLVIEAIPSEDSTAVPDPQQFVFFQSVATPADDNGVVHVNVTGGVPAGSYRMSTVLTAATHQPVLVPVGMHGSLDDMIYFTAA</sequence>
<keyword evidence="2" id="KW-1185">Reference proteome</keyword>
<evidence type="ECO:0000313" key="1">
    <source>
        <dbReference type="EMBL" id="KAJ7303547.1"/>
    </source>
</evidence>
<dbReference type="PANTHER" id="PTHR34587">
    <property type="entry name" value="VWFA DOMAIN-CONTAINING PROTEIN"/>
    <property type="match status" value="1"/>
</dbReference>
<name>A0AAD6Z1J5_9AGAR</name>
<dbReference type="AlphaFoldDB" id="A0AAD6Z1J5"/>
<dbReference type="Proteomes" id="UP001218218">
    <property type="component" value="Unassembled WGS sequence"/>
</dbReference>
<gene>
    <name evidence="1" type="ORF">DFH08DRAFT_986416</name>
</gene>
<accession>A0AAD6Z1J5</accession>
<proteinExistence type="predicted"/>
<protein>
    <submittedName>
        <fullName evidence="1">Uncharacterized protein</fullName>
    </submittedName>
</protein>
<reference evidence="1" key="1">
    <citation type="submission" date="2023-03" db="EMBL/GenBank/DDBJ databases">
        <title>Massive genome expansion in bonnet fungi (Mycena s.s.) driven by repeated elements and novel gene families across ecological guilds.</title>
        <authorList>
            <consortium name="Lawrence Berkeley National Laboratory"/>
            <person name="Harder C.B."/>
            <person name="Miyauchi S."/>
            <person name="Viragh M."/>
            <person name="Kuo A."/>
            <person name="Thoen E."/>
            <person name="Andreopoulos B."/>
            <person name="Lu D."/>
            <person name="Skrede I."/>
            <person name="Drula E."/>
            <person name="Henrissat B."/>
            <person name="Morin E."/>
            <person name="Kohler A."/>
            <person name="Barry K."/>
            <person name="LaButti K."/>
            <person name="Morin E."/>
            <person name="Salamov A."/>
            <person name="Lipzen A."/>
            <person name="Mereny Z."/>
            <person name="Hegedus B."/>
            <person name="Baldrian P."/>
            <person name="Stursova M."/>
            <person name="Weitz H."/>
            <person name="Taylor A."/>
            <person name="Grigoriev I.V."/>
            <person name="Nagy L.G."/>
            <person name="Martin F."/>
            <person name="Kauserud H."/>
        </authorList>
    </citation>
    <scope>NUCLEOTIDE SEQUENCE</scope>
    <source>
        <strain evidence="1">CBHHK002</strain>
    </source>
</reference>
<dbReference type="PANTHER" id="PTHR34587:SF2">
    <property type="entry name" value="G-PROTEIN COUPLED RECEPTORS FAMILY 1 PROFILE DOMAIN-CONTAINING PROTEIN"/>
    <property type="match status" value="1"/>
</dbReference>